<sequence>MDPTISVSKGCFVFKNGATRADKTKKSTKRKKASTNNTSILGKEITDQPFYAVYAETWSKIQRHIETLQKESSAKTLQDLVDYVVKQSKFEESYLGLDEIVPAAALLTGINQPDHLEQFDNLSQRISERISASICVLQSRDCSSLKAAVETLVYNFIESPQEDDEDRDNKRLRKSHCTMKQLKSWYRNNWPMLRRNKVSKNDQNEEDSSSESEESQSTVSSTANGGDESRHMLIVILPDFECFNSAILQDLILILSSNCTDLPFVLILGIATSIASVHNALPYHVTSKIKLKVFQTQSAPVGLNEILEKVILSPRYAFHLSGKAFKFLTHIFLYYDFSINGFIQGFKYCFMEHFFQGNAYSLCCNYSSSLTKIKAMTHEDMEVIRKQLSFRPYVEGINDCKRIIAILTDDNYLKKKLPSLLRDCHVYFMTLRIFLEFLTVLVEDLPKCPLGKFRRELYATCMAKDICSLPEFRECWKVLAFMSKDEFVAKISRAVKATQEFCNQEVKAELELAEDCEQIVMEKLHQVKELLTNVVMAGTESIKTKDQAKASSPDELKQLSSRQDLKDKLMQMSKQQKPVSDFSKSVHETLDYIEKHIVAMHLGPLQKAPALHELFVFSDISTVRRNIIGAPRAALHMALNNPHFYLQCKCCPLREHSQLLATLPDISVMYKLHLECGRMINLYDWLQAFRSVVDFTEDDQEQIDPQIQARFTRAVAELQFLGYIKMSKRKTDHATRLTW</sequence>
<evidence type="ECO:0000256" key="4">
    <source>
        <dbReference type="ARBA" id="ARBA00022553"/>
    </source>
</evidence>
<dbReference type="EnsemblMetazoa" id="SCAU011768-RA">
    <property type="protein sequence ID" value="SCAU011768-PA"/>
    <property type="gene ID" value="SCAU011768"/>
</dbReference>
<evidence type="ECO:0000256" key="5">
    <source>
        <dbReference type="ARBA" id="ARBA00022705"/>
    </source>
</evidence>
<dbReference type="InterPro" id="IPR045663">
    <property type="entry name" value="ORC3_ins"/>
</dbReference>
<accession>A0A1I8PWI7</accession>
<evidence type="ECO:0000259" key="11">
    <source>
        <dbReference type="Pfam" id="PF07034"/>
    </source>
</evidence>
<dbReference type="PANTHER" id="PTHR12748">
    <property type="entry name" value="ORIGIN RECOGNITION COMPLEX SUBUNIT 3"/>
    <property type="match status" value="1"/>
</dbReference>
<feature type="domain" description="Origin recognition complex subunit 3 winged helix C-terminal" evidence="12">
    <location>
        <begin position="632"/>
        <end position="739"/>
    </location>
</feature>
<feature type="domain" description="Origin recognition complex subunit 3 N-terminal" evidence="11">
    <location>
        <begin position="3"/>
        <end position="361"/>
    </location>
</feature>
<feature type="region of interest" description="Disordered" evidence="10">
    <location>
        <begin position="199"/>
        <end position="225"/>
    </location>
</feature>
<evidence type="ECO:0000256" key="10">
    <source>
        <dbReference type="SAM" id="MobiDB-lite"/>
    </source>
</evidence>
<evidence type="ECO:0000256" key="2">
    <source>
        <dbReference type="ARBA" id="ARBA00010977"/>
    </source>
</evidence>
<evidence type="ECO:0000259" key="13">
    <source>
        <dbReference type="Pfam" id="PF19675"/>
    </source>
</evidence>
<comment type="subcellular location">
    <subcellularLocation>
        <location evidence="1">Nucleus</location>
    </subcellularLocation>
</comment>
<feature type="compositionally biased region" description="Acidic residues" evidence="10">
    <location>
        <begin position="204"/>
        <end position="214"/>
    </location>
</feature>
<dbReference type="InterPro" id="IPR020795">
    <property type="entry name" value="ORC3"/>
</dbReference>
<dbReference type="KEGG" id="scac:106092184"/>
<dbReference type="Pfam" id="PF07034">
    <property type="entry name" value="ORC3_N"/>
    <property type="match status" value="1"/>
</dbReference>
<dbReference type="GO" id="GO:0031261">
    <property type="term" value="C:DNA replication preinitiation complex"/>
    <property type="evidence" value="ECO:0007669"/>
    <property type="project" value="TreeGrafter"/>
</dbReference>
<dbReference type="CDD" id="cd20704">
    <property type="entry name" value="Orc3"/>
    <property type="match status" value="2"/>
</dbReference>
<evidence type="ECO:0000256" key="1">
    <source>
        <dbReference type="ARBA" id="ARBA00004123"/>
    </source>
</evidence>
<evidence type="ECO:0000313" key="15">
    <source>
        <dbReference type="Proteomes" id="UP000095300"/>
    </source>
</evidence>
<dbReference type="Pfam" id="PF19675">
    <property type="entry name" value="ORC3_ins"/>
    <property type="match status" value="1"/>
</dbReference>
<dbReference type="OrthoDB" id="10265211at2759"/>
<dbReference type="VEuPathDB" id="VectorBase:SCAU011768"/>
<name>A0A1I8PWI7_STOCA</name>
<dbReference type="GO" id="GO:0005656">
    <property type="term" value="C:nuclear pre-replicative complex"/>
    <property type="evidence" value="ECO:0007669"/>
    <property type="project" value="TreeGrafter"/>
</dbReference>
<comment type="subunit">
    <text evidence="8">Component of ORC, a complex composed of at least 6 subunits: ORC1, ORC2, ORC3, ORC4, ORC5 and ORC6. ORC is regulated in a cell-cycle dependent manner. It is sequentially assembled at the exit from anaphase of mitosis and disassembled as cells enter S phase.</text>
</comment>
<evidence type="ECO:0000256" key="7">
    <source>
        <dbReference type="ARBA" id="ARBA00023242"/>
    </source>
</evidence>
<proteinExistence type="inferred from homology"/>
<keyword evidence="7" id="KW-0539">Nucleus</keyword>
<dbReference type="InterPro" id="IPR040855">
    <property type="entry name" value="ORC_WH_C"/>
</dbReference>
<dbReference type="InterPro" id="IPR045667">
    <property type="entry name" value="ORC3_N"/>
</dbReference>
<dbReference type="GO" id="GO:0006270">
    <property type="term" value="P:DNA replication initiation"/>
    <property type="evidence" value="ECO:0007669"/>
    <property type="project" value="TreeGrafter"/>
</dbReference>
<dbReference type="AlphaFoldDB" id="A0A1I8PWI7"/>
<dbReference type="Proteomes" id="UP000095300">
    <property type="component" value="Unassembled WGS sequence"/>
</dbReference>
<protein>
    <recommendedName>
        <fullName evidence="3">Origin recognition complex subunit 3</fullName>
    </recommendedName>
</protein>
<evidence type="ECO:0000256" key="8">
    <source>
        <dbReference type="ARBA" id="ARBA00026084"/>
    </source>
</evidence>
<gene>
    <name evidence="14" type="primary">106092184</name>
</gene>
<dbReference type="STRING" id="35570.A0A1I8PWI7"/>
<evidence type="ECO:0000259" key="12">
    <source>
        <dbReference type="Pfam" id="PF18137"/>
    </source>
</evidence>
<keyword evidence="5" id="KW-0235">DNA replication</keyword>
<reference evidence="14" key="1">
    <citation type="submission" date="2020-05" db="UniProtKB">
        <authorList>
            <consortium name="EnsemblMetazoa"/>
        </authorList>
    </citation>
    <scope>IDENTIFICATION</scope>
    <source>
        <strain evidence="14">USDA</strain>
    </source>
</reference>
<evidence type="ECO:0000256" key="6">
    <source>
        <dbReference type="ARBA" id="ARBA00023125"/>
    </source>
</evidence>
<comment type="similarity">
    <text evidence="2">Belongs to the ORC3 family.</text>
</comment>
<dbReference type="GO" id="GO:0003688">
    <property type="term" value="F:DNA replication origin binding"/>
    <property type="evidence" value="ECO:0007669"/>
    <property type="project" value="TreeGrafter"/>
</dbReference>
<keyword evidence="6" id="KW-0238">DNA-binding</keyword>
<keyword evidence="4" id="KW-0597">Phosphoprotein</keyword>
<feature type="domain" description="Origin recognition complex subunit 3 insertion" evidence="13">
    <location>
        <begin position="373"/>
        <end position="619"/>
    </location>
</feature>
<evidence type="ECO:0000256" key="3">
    <source>
        <dbReference type="ARBA" id="ARBA00019085"/>
    </source>
</evidence>
<evidence type="ECO:0000313" key="14">
    <source>
        <dbReference type="EnsemblMetazoa" id="SCAU011768-PA"/>
    </source>
</evidence>
<dbReference type="GO" id="GO:0005664">
    <property type="term" value="C:nuclear origin of replication recognition complex"/>
    <property type="evidence" value="ECO:0007669"/>
    <property type="project" value="InterPro"/>
</dbReference>
<comment type="function">
    <text evidence="9">Component of the origin recognition complex (ORC) that binds origins of replication. DNA-binding is ATP-dependent. The specific DNA sequences that define origins of replication have not been identified yet. ORC is required to assemble the pre-replication complex necessary to initiate DNA replication. Binds histone H3 and H4 trimethylation marks H3K9me3, H3K27me3 and H4K20me3.</text>
</comment>
<evidence type="ECO:0000256" key="9">
    <source>
        <dbReference type="ARBA" id="ARBA00045241"/>
    </source>
</evidence>
<keyword evidence="15" id="KW-1185">Reference proteome</keyword>
<organism evidence="14 15">
    <name type="scientific">Stomoxys calcitrans</name>
    <name type="common">Stable fly</name>
    <name type="synonym">Conops calcitrans</name>
    <dbReference type="NCBI Taxonomy" id="35570"/>
    <lineage>
        <taxon>Eukaryota</taxon>
        <taxon>Metazoa</taxon>
        <taxon>Ecdysozoa</taxon>
        <taxon>Arthropoda</taxon>
        <taxon>Hexapoda</taxon>
        <taxon>Insecta</taxon>
        <taxon>Pterygota</taxon>
        <taxon>Neoptera</taxon>
        <taxon>Endopterygota</taxon>
        <taxon>Diptera</taxon>
        <taxon>Brachycera</taxon>
        <taxon>Muscomorpha</taxon>
        <taxon>Muscoidea</taxon>
        <taxon>Muscidae</taxon>
        <taxon>Stomoxys</taxon>
    </lineage>
</organism>
<dbReference type="PANTHER" id="PTHR12748:SF0">
    <property type="entry name" value="ORIGIN RECOGNITION COMPLEX SUBUNIT 3"/>
    <property type="match status" value="1"/>
</dbReference>
<dbReference type="Pfam" id="PF18137">
    <property type="entry name" value="WHD_ORC"/>
    <property type="match status" value="1"/>
</dbReference>